<dbReference type="SUPFAM" id="SSF56235">
    <property type="entry name" value="N-terminal nucleophile aminohydrolases (Ntn hydrolases)"/>
    <property type="match status" value="1"/>
</dbReference>
<evidence type="ECO:0008006" key="3">
    <source>
        <dbReference type="Google" id="ProtNLM"/>
    </source>
</evidence>
<reference evidence="1" key="1">
    <citation type="submission" date="2021-06" db="EMBL/GenBank/DDBJ databases">
        <title>50 bacteria genomes isolated from Dapeng, Shenzhen, China.</title>
        <authorList>
            <person name="Zheng W."/>
            <person name="Yu S."/>
            <person name="Huang Y."/>
        </authorList>
    </citation>
    <scope>NUCLEOTIDE SEQUENCE</scope>
    <source>
        <strain evidence="1">DP4N28-2</strain>
    </source>
</reference>
<dbReference type="Gene3D" id="3.60.20.10">
    <property type="entry name" value="Glutamine Phosphoribosylpyrophosphate, subunit 1, domain 1"/>
    <property type="match status" value="1"/>
</dbReference>
<name>A0A9Q3XET5_9SPHN</name>
<gene>
    <name evidence="1" type="ORF">KUV31_11890</name>
</gene>
<dbReference type="InterPro" id="IPR014729">
    <property type="entry name" value="Rossmann-like_a/b/a_fold"/>
</dbReference>
<dbReference type="RefSeq" id="WP_222405684.1">
    <property type="nucleotide sequence ID" value="NZ_JAHVKP010000001.1"/>
</dbReference>
<dbReference type="Gene3D" id="3.40.50.620">
    <property type="entry name" value="HUPs"/>
    <property type="match status" value="1"/>
</dbReference>
<dbReference type="InterPro" id="IPR029055">
    <property type="entry name" value="Ntn_hydrolases_N"/>
</dbReference>
<protein>
    <recommendedName>
        <fullName evidence="3">Asparagine synthetase domain-containing protein</fullName>
    </recommendedName>
</protein>
<organism evidence="1 2">
    <name type="scientific">Qipengyuania aquimaris</name>
    <dbReference type="NCBI Taxonomy" id="255984"/>
    <lineage>
        <taxon>Bacteria</taxon>
        <taxon>Pseudomonadati</taxon>
        <taxon>Pseudomonadota</taxon>
        <taxon>Alphaproteobacteria</taxon>
        <taxon>Sphingomonadales</taxon>
        <taxon>Erythrobacteraceae</taxon>
        <taxon>Qipengyuania</taxon>
    </lineage>
</organism>
<evidence type="ECO:0000313" key="1">
    <source>
        <dbReference type="EMBL" id="MBY6219041.1"/>
    </source>
</evidence>
<comment type="caution">
    <text evidence="1">The sequence shown here is derived from an EMBL/GenBank/DDBJ whole genome shotgun (WGS) entry which is preliminary data.</text>
</comment>
<dbReference type="SUPFAM" id="SSF52402">
    <property type="entry name" value="Adenine nucleotide alpha hydrolases-like"/>
    <property type="match status" value="1"/>
</dbReference>
<dbReference type="Proteomes" id="UP000824927">
    <property type="component" value="Unassembled WGS sequence"/>
</dbReference>
<sequence length="623" mass="68958">MIAAAWIAGGAPLATLGAIARSLADDTSQPEAHRSRHDFALWPGAGDGASAVFGRIDNAAEIAVALGLSSAAGNSAIYDAALERWGDEADMKLVGHYCAITVEGPQRLRLVRSPWTAPPLHFAARRDCLVASPLLGALFAAGVEKRIDWDHLADQLAYDHHDCQPRGWFEGIGRVPLGSRVRCNGADWKVERYYDPLAVPRVELPSDEAFVERGIELLDEAARHALAGVKAPAIMLSGGLDSPLAAAALLRQLPGDTVLHSYTFGPIAGWDGASPQGTFGDERERVERFAAMHPRLQAHFPDPGEGGHDHRLRDLLARSQVASVNVANIGIFHPLFEAAKQQGCDAMFTALHGNFTISLDADWAPSEALRRGRFLTLRRLLAGAHEDERHSVLRRLLSKAVLPNLPDGMQRAVRKVFHPERFGDRPLGSMLSEAATKSWRERAARRRSRSVFDEATVSASREEAIRWMWASADSGEDVDLGMERLHRIAHRDVTAYRPLFEFCHGLPTDQLRRGGTDRFLARRMARGMMPEAQRLERRQGRHNADWHARIGARRKELIAQAEAIRSHGQLSEVLDIDRLQHLLRDWPEATPEDLAERLPREMGITRALTAAAFVSHTEQRNDF</sequence>
<dbReference type="AlphaFoldDB" id="A0A9Q3XET5"/>
<accession>A0A9Q3XET5</accession>
<evidence type="ECO:0000313" key="2">
    <source>
        <dbReference type="Proteomes" id="UP000824927"/>
    </source>
</evidence>
<proteinExistence type="predicted"/>
<dbReference type="EMBL" id="JAHVKP010000001">
    <property type="protein sequence ID" value="MBY6219041.1"/>
    <property type="molecule type" value="Genomic_DNA"/>
</dbReference>